<dbReference type="Proteomes" id="UP000087171">
    <property type="component" value="Chromosome Ca7"/>
</dbReference>
<dbReference type="AlphaFoldDB" id="A0A1S2YTA5"/>
<organism evidence="7 8">
    <name type="scientific">Cicer arietinum</name>
    <name type="common">Chickpea</name>
    <name type="synonym">Garbanzo</name>
    <dbReference type="NCBI Taxonomy" id="3827"/>
    <lineage>
        <taxon>Eukaryota</taxon>
        <taxon>Viridiplantae</taxon>
        <taxon>Streptophyta</taxon>
        <taxon>Embryophyta</taxon>
        <taxon>Tracheophyta</taxon>
        <taxon>Spermatophyta</taxon>
        <taxon>Magnoliopsida</taxon>
        <taxon>eudicotyledons</taxon>
        <taxon>Gunneridae</taxon>
        <taxon>Pentapetalae</taxon>
        <taxon>rosids</taxon>
        <taxon>fabids</taxon>
        <taxon>Fabales</taxon>
        <taxon>Fabaceae</taxon>
        <taxon>Papilionoideae</taxon>
        <taxon>50 kb inversion clade</taxon>
        <taxon>NPAAA clade</taxon>
        <taxon>Hologalegina</taxon>
        <taxon>IRL clade</taxon>
        <taxon>Cicereae</taxon>
        <taxon>Cicer</taxon>
    </lineage>
</organism>
<evidence type="ECO:0000256" key="3">
    <source>
        <dbReference type="ARBA" id="ARBA00022833"/>
    </source>
</evidence>
<evidence type="ECO:0000313" key="7">
    <source>
        <dbReference type="Proteomes" id="UP000087171"/>
    </source>
</evidence>
<keyword evidence="5" id="KW-0812">Transmembrane</keyword>
<evidence type="ECO:0000256" key="2">
    <source>
        <dbReference type="ARBA" id="ARBA00022771"/>
    </source>
</evidence>
<keyword evidence="5" id="KW-0472">Membrane</keyword>
<dbReference type="OrthoDB" id="1436760at2759"/>
<name>A0A1S2YTA5_CICAR</name>
<sequence>MKLVASFSSSSSHHFFHLDGIFRFEEIMVKNRSSVSTSNGVKPPLCGCKQVMRMWMANTPKNPKRKFWKCKNYGSEQSCHLFVWDDDRNLHNGNQNPSTVAAGPVSADTVALDHVAPACNNCDMMKSFMMNNSRDVDKLKKKLESEKKKKIWLVIALIMSWIYFTIFYKN</sequence>
<protein>
    <submittedName>
        <fullName evidence="8">Uncharacterized protein LOC101505928</fullName>
    </submittedName>
</protein>
<dbReference type="RefSeq" id="XP_004509564.1">
    <property type="nucleotide sequence ID" value="XM_004509507.3"/>
</dbReference>
<keyword evidence="7" id="KW-1185">Reference proteome</keyword>
<keyword evidence="3" id="KW-0862">Zinc</keyword>
<evidence type="ECO:0000313" key="8">
    <source>
        <dbReference type="RefSeq" id="XP_004509564.1"/>
    </source>
</evidence>
<evidence type="ECO:0000259" key="6">
    <source>
        <dbReference type="PROSITE" id="PS51999"/>
    </source>
</evidence>
<evidence type="ECO:0000256" key="1">
    <source>
        <dbReference type="ARBA" id="ARBA00022723"/>
    </source>
</evidence>
<dbReference type="Pfam" id="PF06839">
    <property type="entry name" value="Zn_ribbon_GRF"/>
    <property type="match status" value="1"/>
</dbReference>
<gene>
    <name evidence="8" type="primary">LOC101505928</name>
</gene>
<keyword evidence="2 4" id="KW-0863">Zinc-finger</keyword>
<reference evidence="7" key="1">
    <citation type="journal article" date="2013" name="Nat. Biotechnol.">
        <title>Draft genome sequence of chickpea (Cicer arietinum) provides a resource for trait improvement.</title>
        <authorList>
            <person name="Varshney R.K."/>
            <person name="Song C."/>
            <person name="Saxena R.K."/>
            <person name="Azam S."/>
            <person name="Yu S."/>
            <person name="Sharpe A.G."/>
            <person name="Cannon S."/>
            <person name="Baek J."/>
            <person name="Rosen B.D."/>
            <person name="Tar'an B."/>
            <person name="Millan T."/>
            <person name="Zhang X."/>
            <person name="Ramsay L.D."/>
            <person name="Iwata A."/>
            <person name="Wang Y."/>
            <person name="Nelson W."/>
            <person name="Farmer A.D."/>
            <person name="Gaur P.M."/>
            <person name="Soderlund C."/>
            <person name="Penmetsa R.V."/>
            <person name="Xu C."/>
            <person name="Bharti A.K."/>
            <person name="He W."/>
            <person name="Winter P."/>
            <person name="Zhao S."/>
            <person name="Hane J.K."/>
            <person name="Carrasquilla-Garcia N."/>
            <person name="Condie J.A."/>
            <person name="Upadhyaya H.D."/>
            <person name="Luo M.C."/>
            <person name="Thudi M."/>
            <person name="Gowda C.L."/>
            <person name="Singh N.P."/>
            <person name="Lichtenzveig J."/>
            <person name="Gali K.K."/>
            <person name="Rubio J."/>
            <person name="Nadarajan N."/>
            <person name="Dolezel J."/>
            <person name="Bansal K.C."/>
            <person name="Xu X."/>
            <person name="Edwards D."/>
            <person name="Zhang G."/>
            <person name="Kahl G."/>
            <person name="Gil J."/>
            <person name="Singh K.B."/>
            <person name="Datta S.K."/>
            <person name="Jackson S.A."/>
            <person name="Wang J."/>
            <person name="Cook D.R."/>
        </authorList>
    </citation>
    <scope>NUCLEOTIDE SEQUENCE [LARGE SCALE GENOMIC DNA]</scope>
    <source>
        <strain evidence="7">cv. CDC Frontier</strain>
    </source>
</reference>
<keyword evidence="1" id="KW-0479">Metal-binding</keyword>
<evidence type="ECO:0000256" key="4">
    <source>
        <dbReference type="PROSITE-ProRule" id="PRU01343"/>
    </source>
</evidence>
<dbReference type="PANTHER" id="PTHR33248">
    <property type="entry name" value="ZINC ION-BINDING PROTEIN"/>
    <property type="match status" value="1"/>
</dbReference>
<dbReference type="PaxDb" id="3827-XP_004509564.1"/>
<keyword evidence="5" id="KW-1133">Transmembrane helix</keyword>
<reference evidence="8" key="2">
    <citation type="submission" date="2025-08" db="UniProtKB">
        <authorList>
            <consortium name="RefSeq"/>
        </authorList>
    </citation>
    <scope>IDENTIFICATION</scope>
    <source>
        <tissue evidence="8">Etiolated seedlings</tissue>
    </source>
</reference>
<evidence type="ECO:0000256" key="5">
    <source>
        <dbReference type="SAM" id="Phobius"/>
    </source>
</evidence>
<feature type="transmembrane region" description="Helical" evidence="5">
    <location>
        <begin position="151"/>
        <end position="168"/>
    </location>
</feature>
<proteinExistence type="predicted"/>
<dbReference type="PROSITE" id="PS51999">
    <property type="entry name" value="ZF_GRF"/>
    <property type="match status" value="1"/>
</dbReference>
<dbReference type="InterPro" id="IPR010666">
    <property type="entry name" value="Znf_GRF"/>
</dbReference>
<dbReference type="GO" id="GO:0008270">
    <property type="term" value="F:zinc ion binding"/>
    <property type="evidence" value="ECO:0007669"/>
    <property type="project" value="UniProtKB-KW"/>
</dbReference>
<accession>A0A1S2YTA5</accession>
<feature type="domain" description="GRF-type" evidence="6">
    <location>
        <begin position="46"/>
        <end position="88"/>
    </location>
</feature>